<evidence type="ECO:0000256" key="6">
    <source>
        <dbReference type="ARBA" id="ARBA00023136"/>
    </source>
</evidence>
<gene>
    <name evidence="9" type="ORF">GXW74_23640</name>
</gene>
<keyword evidence="10" id="KW-1185">Reference proteome</keyword>
<dbReference type="EMBL" id="JAAEDL010000033">
    <property type="protein sequence ID" value="MBR0683498.1"/>
    <property type="molecule type" value="Genomic_DNA"/>
</dbReference>
<dbReference type="PANTHER" id="PTHR23513">
    <property type="entry name" value="INTEGRAL MEMBRANE EFFLUX PROTEIN-RELATED"/>
    <property type="match status" value="1"/>
</dbReference>
<accession>A0A9X9XIG2</accession>
<dbReference type="Gene3D" id="1.20.1250.20">
    <property type="entry name" value="MFS general substrate transporter like domains"/>
    <property type="match status" value="1"/>
</dbReference>
<keyword evidence="2" id="KW-0813">Transport</keyword>
<name>A0A9X9XIG2_9PROT</name>
<evidence type="ECO:0000256" key="5">
    <source>
        <dbReference type="ARBA" id="ARBA00022989"/>
    </source>
</evidence>
<comment type="caution">
    <text evidence="9">The sequence shown here is derived from an EMBL/GenBank/DDBJ whole genome shotgun (WGS) entry which is preliminary data.</text>
</comment>
<dbReference type="InterPro" id="IPR020846">
    <property type="entry name" value="MFS_dom"/>
</dbReference>
<evidence type="ECO:0000256" key="4">
    <source>
        <dbReference type="ARBA" id="ARBA00022692"/>
    </source>
</evidence>
<dbReference type="InterPro" id="IPR010290">
    <property type="entry name" value="TM_effector"/>
</dbReference>
<feature type="transmembrane region" description="Helical" evidence="7">
    <location>
        <begin position="191"/>
        <end position="214"/>
    </location>
</feature>
<dbReference type="PROSITE" id="PS50850">
    <property type="entry name" value="MFS"/>
    <property type="match status" value="1"/>
</dbReference>
<reference evidence="9" key="1">
    <citation type="submission" date="2020-01" db="EMBL/GenBank/DDBJ databases">
        <authorList>
            <person name="Rat A."/>
        </authorList>
    </citation>
    <scope>NUCLEOTIDE SEQUENCE</scope>
    <source>
        <strain evidence="9">LMG 31228</strain>
    </source>
</reference>
<comment type="subcellular location">
    <subcellularLocation>
        <location evidence="1">Cell membrane</location>
        <topology evidence="1">Multi-pass membrane protein</topology>
    </subcellularLocation>
</comment>
<feature type="domain" description="Major facilitator superfamily (MFS) profile" evidence="8">
    <location>
        <begin position="318"/>
        <end position="502"/>
    </location>
</feature>
<feature type="transmembrane region" description="Helical" evidence="7">
    <location>
        <begin position="137"/>
        <end position="156"/>
    </location>
</feature>
<feature type="transmembrane region" description="Helical" evidence="7">
    <location>
        <begin position="392"/>
        <end position="411"/>
    </location>
</feature>
<sequence length="502" mass="51635">MGGWRLLPRHGCGEGALPGCRHGRPRPALLLCAGRRRRCRAGPPARDPGERDPLLPRPARRDVLCGARPVLRACGDADHPAACAQRLSAAPPGGFRLLSAPDPAGGRSPVRELLADPAFLRLWGAGGLTNSMRWVEMLVSGLFAFELTGSAFAVSLVLMSRALPMLTAGALSGAVAESLDRKKLLMAGQATTAAGAIIIAMLAATGGLALWHLFLNGMLGGLVWTNELATRRRMVAEAAGPHRIVQAVAFDTMTGSTTRMVGPLVGGVFYQTVGVAAAYGIAALLYVCALLLVAGVEHRQERRILMPRRLVSDVMQAVRIALAHPSLRLVLGVTVAMNVFGFSYTAVLPAFGAIAFEANPAEIGLLAAAEPFGALLAGLALALRRGAPPGRMAIAIGSAGFLVVLALAALAPGLWQAAALLMLGGIGTAAFASLQTGLVMMEAPIEARSRILGLTTTCIGMGPVGVLVVGALADGFGPRAAIAGMAVAGLAALAAVLSVTRR</sequence>
<feature type="transmembrane region" description="Helical" evidence="7">
    <location>
        <begin position="363"/>
        <end position="383"/>
    </location>
</feature>
<evidence type="ECO:0000256" key="7">
    <source>
        <dbReference type="SAM" id="Phobius"/>
    </source>
</evidence>
<feature type="transmembrane region" description="Helical" evidence="7">
    <location>
        <begin position="451"/>
        <end position="473"/>
    </location>
</feature>
<evidence type="ECO:0000313" key="10">
    <source>
        <dbReference type="Proteomes" id="UP001138709"/>
    </source>
</evidence>
<organism evidence="9 10">
    <name type="scientific">Neoroseomonas eburnea</name>
    <dbReference type="NCBI Taxonomy" id="1346889"/>
    <lineage>
        <taxon>Bacteria</taxon>
        <taxon>Pseudomonadati</taxon>
        <taxon>Pseudomonadota</taxon>
        <taxon>Alphaproteobacteria</taxon>
        <taxon>Acetobacterales</taxon>
        <taxon>Acetobacteraceae</taxon>
        <taxon>Neoroseomonas</taxon>
    </lineage>
</organism>
<reference evidence="9" key="2">
    <citation type="journal article" date="2021" name="Syst. Appl. Microbiol.">
        <title>Roseomonas hellenica sp. nov., isolated from roots of wild-growing Alkanna tinctoria.</title>
        <authorList>
            <person name="Rat A."/>
            <person name="Naranjo H.D."/>
            <person name="Lebbe L."/>
            <person name="Cnockaert M."/>
            <person name="Krigas N."/>
            <person name="Grigoriadou K."/>
            <person name="Maloupa E."/>
            <person name="Willems A."/>
        </authorList>
    </citation>
    <scope>NUCLEOTIDE SEQUENCE</scope>
    <source>
        <strain evidence="9">LMG 31228</strain>
    </source>
</reference>
<feature type="transmembrane region" description="Helical" evidence="7">
    <location>
        <begin position="268"/>
        <end position="296"/>
    </location>
</feature>
<dbReference type="Pfam" id="PF05977">
    <property type="entry name" value="MFS_3"/>
    <property type="match status" value="1"/>
</dbReference>
<keyword evidence="5 7" id="KW-1133">Transmembrane helix</keyword>
<evidence type="ECO:0000256" key="3">
    <source>
        <dbReference type="ARBA" id="ARBA00022475"/>
    </source>
</evidence>
<keyword evidence="6 7" id="KW-0472">Membrane</keyword>
<evidence type="ECO:0000256" key="1">
    <source>
        <dbReference type="ARBA" id="ARBA00004651"/>
    </source>
</evidence>
<dbReference type="GO" id="GO:0005886">
    <property type="term" value="C:plasma membrane"/>
    <property type="evidence" value="ECO:0007669"/>
    <property type="project" value="UniProtKB-SubCell"/>
</dbReference>
<feature type="transmembrane region" description="Helical" evidence="7">
    <location>
        <begin position="417"/>
        <end position="439"/>
    </location>
</feature>
<proteinExistence type="predicted"/>
<keyword evidence="3" id="KW-1003">Cell membrane</keyword>
<evidence type="ECO:0000313" key="9">
    <source>
        <dbReference type="EMBL" id="MBR0683498.1"/>
    </source>
</evidence>
<dbReference type="GO" id="GO:0022857">
    <property type="term" value="F:transmembrane transporter activity"/>
    <property type="evidence" value="ECO:0007669"/>
    <property type="project" value="InterPro"/>
</dbReference>
<evidence type="ECO:0000256" key="2">
    <source>
        <dbReference type="ARBA" id="ARBA00022448"/>
    </source>
</evidence>
<dbReference type="SUPFAM" id="SSF103473">
    <property type="entry name" value="MFS general substrate transporter"/>
    <property type="match status" value="1"/>
</dbReference>
<dbReference type="AlphaFoldDB" id="A0A9X9XIG2"/>
<keyword evidence="4 7" id="KW-0812">Transmembrane</keyword>
<evidence type="ECO:0000259" key="8">
    <source>
        <dbReference type="PROSITE" id="PS50850"/>
    </source>
</evidence>
<feature type="transmembrane region" description="Helical" evidence="7">
    <location>
        <begin position="479"/>
        <end position="499"/>
    </location>
</feature>
<dbReference type="InterPro" id="IPR036259">
    <property type="entry name" value="MFS_trans_sf"/>
</dbReference>
<dbReference type="Proteomes" id="UP001138709">
    <property type="component" value="Unassembled WGS sequence"/>
</dbReference>
<dbReference type="CDD" id="cd06173">
    <property type="entry name" value="MFS_MefA_like"/>
    <property type="match status" value="1"/>
</dbReference>
<feature type="transmembrane region" description="Helical" evidence="7">
    <location>
        <begin position="329"/>
        <end position="351"/>
    </location>
</feature>
<dbReference type="PANTHER" id="PTHR23513:SF11">
    <property type="entry name" value="STAPHYLOFERRIN A TRANSPORTER"/>
    <property type="match status" value="1"/>
</dbReference>
<protein>
    <submittedName>
        <fullName evidence="9">MFS transporter</fullName>
    </submittedName>
</protein>